<accession>A0A7J5DX28</accession>
<comment type="caution">
    <text evidence="1">The sequence shown here is derived from an EMBL/GenBank/DDBJ whole genome shotgun (WGS) entry which is preliminary data.</text>
</comment>
<protein>
    <submittedName>
        <fullName evidence="1">Uncharacterized protein</fullName>
    </submittedName>
</protein>
<evidence type="ECO:0000313" key="2">
    <source>
        <dbReference type="Proteomes" id="UP000449906"/>
    </source>
</evidence>
<dbReference type="Proteomes" id="UP000449906">
    <property type="component" value="Unassembled WGS sequence"/>
</dbReference>
<dbReference type="RefSeq" id="WP_151577890.1">
    <property type="nucleotide sequence ID" value="NZ_WBVM01000001.1"/>
</dbReference>
<reference evidence="1 2" key="1">
    <citation type="submission" date="2019-09" db="EMBL/GenBank/DDBJ databases">
        <title>Pimelobacter sp. isolated from Paulinella.</title>
        <authorList>
            <person name="Jeong S.E."/>
        </authorList>
    </citation>
    <scope>NUCLEOTIDE SEQUENCE [LARGE SCALE GENOMIC DNA]</scope>
    <source>
        <strain evidence="1 2">Pch-N</strain>
    </source>
</reference>
<gene>
    <name evidence="1" type="ORF">F9L07_01050</name>
</gene>
<sequence length="151" mass="16300">MIGSLLVPAEEGRYFLLPDDVSYFDALPEPTSEHHVGRFGLAIHPDVVTVTCIGDGVDVEVDLQVVALDAAPGSEGELMGGWDVRVDATWIVVRPGVVASGSFDRQGILFDSPGRYHLALFGRLRPHEGAASDRAREEHQLLIWPAGSARS</sequence>
<evidence type="ECO:0000313" key="1">
    <source>
        <dbReference type="EMBL" id="KAB2810586.1"/>
    </source>
</evidence>
<proteinExistence type="predicted"/>
<dbReference type="AlphaFoldDB" id="A0A7J5DX28"/>
<name>A0A7J5DX28_NOCSI</name>
<dbReference type="EMBL" id="WBVM01000001">
    <property type="protein sequence ID" value="KAB2810586.1"/>
    <property type="molecule type" value="Genomic_DNA"/>
</dbReference>
<organism evidence="1 2">
    <name type="scientific">Nocardioides simplex</name>
    <name type="common">Arthrobacter simplex</name>
    <dbReference type="NCBI Taxonomy" id="2045"/>
    <lineage>
        <taxon>Bacteria</taxon>
        <taxon>Bacillati</taxon>
        <taxon>Actinomycetota</taxon>
        <taxon>Actinomycetes</taxon>
        <taxon>Propionibacteriales</taxon>
        <taxon>Nocardioidaceae</taxon>
        <taxon>Pimelobacter</taxon>
    </lineage>
</organism>